<dbReference type="EC" id="4.1.1.-" evidence="5"/>
<protein>
    <submittedName>
        <fullName evidence="5">3-polyprenyl-4-hydroxybenzoate decarboxylase</fullName>
        <ecNumber evidence="5">4.1.1.-</ecNumber>
    </submittedName>
</protein>
<reference evidence="5 6" key="1">
    <citation type="journal article" date="2007" name="Proc. Natl. Acad. Sci. U.S.A.">
        <title>The Orientia tsutsugamushi genome reveals massive proliferation of conjugative type IV secretion system and host-cell interaction genes.</title>
        <authorList>
            <person name="Cho N.-H."/>
            <person name="Kim H.-R."/>
            <person name="Lee J.-H."/>
            <person name="Kim S.-Y."/>
            <person name="Kim J."/>
            <person name="Cha S."/>
            <person name="Kim S.-Y."/>
            <person name="Darby A.C."/>
            <person name="Fuxelius H.-H."/>
            <person name="Yin J."/>
            <person name="Kim J.H."/>
            <person name="Kim J."/>
            <person name="Lee S.J."/>
            <person name="Koh Y.-S."/>
            <person name="Jang W.-J."/>
            <person name="Park K.-H."/>
            <person name="Andersson S.G.E."/>
            <person name="Choi M.-S."/>
            <person name="Kim I.-S."/>
        </authorList>
    </citation>
    <scope>NUCLEOTIDE SEQUENCE [LARGE SCALE GENOMIC DNA]</scope>
    <source>
        <strain evidence="5 6">Boryong</strain>
    </source>
</reference>
<evidence type="ECO:0000259" key="4">
    <source>
        <dbReference type="Pfam" id="PF20696"/>
    </source>
</evidence>
<comment type="similarity">
    <text evidence="1">Belongs to the UbiD family.</text>
</comment>
<dbReference type="eggNOG" id="COG0043">
    <property type="taxonomic scope" value="Bacteria"/>
</dbReference>
<keyword evidence="5" id="KW-0456">Lyase</keyword>
<evidence type="ECO:0000259" key="3">
    <source>
        <dbReference type="Pfam" id="PF20695"/>
    </source>
</evidence>
<evidence type="ECO:0000313" key="6">
    <source>
        <dbReference type="Proteomes" id="UP000001565"/>
    </source>
</evidence>
<feature type="domain" description="3-octaprenyl-4-hydroxybenzoate carboxy-lyase-like Rift-related" evidence="2">
    <location>
        <begin position="129"/>
        <end position="330"/>
    </location>
</feature>
<dbReference type="GO" id="GO:0006744">
    <property type="term" value="P:ubiquinone biosynthetic process"/>
    <property type="evidence" value="ECO:0007669"/>
    <property type="project" value="TreeGrafter"/>
</dbReference>
<dbReference type="InterPro" id="IPR048304">
    <property type="entry name" value="UbiD_Rift_dom"/>
</dbReference>
<name>A5CFP9_ORITB</name>
<dbReference type="GO" id="GO:0008694">
    <property type="term" value="F:4-hydroxy-3-polyprenylbenzoate decarboxylase activity"/>
    <property type="evidence" value="ECO:0007669"/>
    <property type="project" value="TreeGrafter"/>
</dbReference>
<dbReference type="InterPro" id="IPR002830">
    <property type="entry name" value="UbiD"/>
</dbReference>
<dbReference type="KEGG" id="ots:OTBS_2174"/>
<gene>
    <name evidence="5" type="primary">ubiD</name>
    <name evidence="5" type="ordered locus">OTBS_2174</name>
</gene>
<dbReference type="HOGENOM" id="CLU_023348_4_1_5"/>
<organism evidence="5 6">
    <name type="scientific">Orientia tsutsugamushi (strain Boryong)</name>
    <name type="common">Rickettsia tsutsugamushi</name>
    <dbReference type="NCBI Taxonomy" id="357244"/>
    <lineage>
        <taxon>Bacteria</taxon>
        <taxon>Pseudomonadati</taxon>
        <taxon>Pseudomonadota</taxon>
        <taxon>Alphaproteobacteria</taxon>
        <taxon>Rickettsiales</taxon>
        <taxon>Rickettsiaceae</taxon>
        <taxon>Rickettsieae</taxon>
        <taxon>Orientia</taxon>
    </lineage>
</organism>
<dbReference type="NCBIfam" id="TIGR00148">
    <property type="entry name" value="UbiD family decarboxylase"/>
    <property type="match status" value="1"/>
</dbReference>
<sequence>MNVMAYKNFQQFLELLQTKNLLHHISEPVFATLEITEISRRVFNNNGPALFFSNVLDDHGNKYQYPVVSNLFGTVERIALGLGGDISYLKEIGNLLAFLRQPNPPSSFKEILKLLPIARKVISMPPKIVSTGACQSIVMKEVNLYSLPIQKCWPDDVGPLITWPLVVTKGPTSDQVDQFNLGVYRLQLIEKDKLLMRWLKLRGGAQQYLRWSQTAKHQSFPAAAVIGADPATILAAVMPLPENVSEYNFASLLRGSNINLVNCLTIDLKVPAEAEIILEGEVSFDDYQNEGPFGDHTGYYNEVEKFPVFTVKAITMRPNPVYLTTYTGKPPDEPSVIGEALNEIVIPLIQKQFPEILDFWLPPEGCSYRIAIVSIKKDYPGQAQRIMMGVWSFLRQFIYTKYVIVVDNDINIRNWKEVMWAISTRTDPQRDTTIINNTPIDYLDFASPESGLGSKMGIDATNKMYPETTRKWGKKIDMPQDLVDTVTRKWHLYGFNKNIM</sequence>
<dbReference type="GO" id="GO:0005829">
    <property type="term" value="C:cytosol"/>
    <property type="evidence" value="ECO:0007669"/>
    <property type="project" value="TreeGrafter"/>
</dbReference>
<evidence type="ECO:0000259" key="2">
    <source>
        <dbReference type="Pfam" id="PF01977"/>
    </source>
</evidence>
<dbReference type="Gene3D" id="1.20.5.570">
    <property type="entry name" value="Single helix bin"/>
    <property type="match status" value="1"/>
</dbReference>
<dbReference type="SUPFAM" id="SSF143968">
    <property type="entry name" value="UbiD C-terminal domain-like"/>
    <property type="match status" value="1"/>
</dbReference>
<dbReference type="SUPFAM" id="SSF50475">
    <property type="entry name" value="FMN-binding split barrel"/>
    <property type="match status" value="1"/>
</dbReference>
<feature type="domain" description="3-octaprenyl-4-hydroxybenzoate carboxy-lyase-like C-terminal" evidence="4">
    <location>
        <begin position="336"/>
        <end position="460"/>
    </location>
</feature>
<dbReference type="InterPro" id="IPR049383">
    <property type="entry name" value="UbiD-like_N"/>
</dbReference>
<dbReference type="Pfam" id="PF20695">
    <property type="entry name" value="UbiD_N"/>
    <property type="match status" value="1"/>
</dbReference>
<dbReference type="PANTHER" id="PTHR30108">
    <property type="entry name" value="3-OCTAPRENYL-4-HYDROXYBENZOATE CARBOXY-LYASE-RELATED"/>
    <property type="match status" value="1"/>
</dbReference>
<dbReference type="EMBL" id="AM494475">
    <property type="protein sequence ID" value="CAM81269.1"/>
    <property type="molecule type" value="Genomic_DNA"/>
</dbReference>
<dbReference type="InterPro" id="IPR049381">
    <property type="entry name" value="UbiD-like_C"/>
</dbReference>
<dbReference type="FunFam" id="3.40.1670.10:FF:000001">
    <property type="entry name" value="3-octaprenyl-4-hydroxybenzoate carboxy-lyase"/>
    <property type="match status" value="1"/>
</dbReference>
<dbReference type="Gene3D" id="3.40.1670.10">
    <property type="entry name" value="UbiD C-terminal domain-like"/>
    <property type="match status" value="1"/>
</dbReference>
<dbReference type="Pfam" id="PF20696">
    <property type="entry name" value="UbiD_C"/>
    <property type="match status" value="1"/>
</dbReference>
<evidence type="ECO:0000313" key="5">
    <source>
        <dbReference type="EMBL" id="CAM81269.1"/>
    </source>
</evidence>
<dbReference type="Proteomes" id="UP000001565">
    <property type="component" value="Chromosome"/>
</dbReference>
<dbReference type="PANTHER" id="PTHR30108:SF17">
    <property type="entry name" value="FERULIC ACID DECARBOXYLASE 1"/>
    <property type="match status" value="1"/>
</dbReference>
<accession>A5CFP9</accession>
<dbReference type="Pfam" id="PF01977">
    <property type="entry name" value="UbiD"/>
    <property type="match status" value="1"/>
</dbReference>
<evidence type="ECO:0000256" key="1">
    <source>
        <dbReference type="ARBA" id="ARBA00010021"/>
    </source>
</evidence>
<proteinExistence type="inferred from homology"/>
<feature type="domain" description="3-octaprenyl-4-hydroxybenzoate carboxy-lyase-like N-terminal" evidence="3">
    <location>
        <begin position="13"/>
        <end position="95"/>
    </location>
</feature>
<dbReference type="AlphaFoldDB" id="A5CFP9"/>